<accession>A0AAD6WSA2</accession>
<name>A0AAD6WSA2_9AGAR</name>
<keyword evidence="2" id="KW-1185">Reference proteome</keyword>
<dbReference type="AlphaFoldDB" id="A0AAD6WSA2"/>
<organism evidence="1 2">
    <name type="scientific">Mycena alexandri</name>
    <dbReference type="NCBI Taxonomy" id="1745969"/>
    <lineage>
        <taxon>Eukaryota</taxon>
        <taxon>Fungi</taxon>
        <taxon>Dikarya</taxon>
        <taxon>Basidiomycota</taxon>
        <taxon>Agaricomycotina</taxon>
        <taxon>Agaricomycetes</taxon>
        <taxon>Agaricomycetidae</taxon>
        <taxon>Agaricales</taxon>
        <taxon>Marasmiineae</taxon>
        <taxon>Mycenaceae</taxon>
        <taxon>Mycena</taxon>
    </lineage>
</organism>
<gene>
    <name evidence="1" type="ORF">C8F04DRAFT_1276688</name>
</gene>
<dbReference type="EMBL" id="JARJCM010000307">
    <property type="protein sequence ID" value="KAJ7019104.1"/>
    <property type="molecule type" value="Genomic_DNA"/>
</dbReference>
<sequence>MALLRMTRSIVSGSAALLMVSNLDFEPGDLDIYSPLSQEETVLSIASLRLGFDLKGTRIPRCYPSNAAISTVHRLEKGQKSMNIIIVDSEDPVAAIFHFHLTVVMNYLTAFGLYCAYPTLTLSDYGVANLSAVLRDTAVRTIAEVASKNIERGG</sequence>
<reference evidence="1" key="1">
    <citation type="submission" date="2023-03" db="EMBL/GenBank/DDBJ databases">
        <title>Massive genome expansion in bonnet fungi (Mycena s.s.) driven by repeated elements and novel gene families across ecological guilds.</title>
        <authorList>
            <consortium name="Lawrence Berkeley National Laboratory"/>
            <person name="Harder C.B."/>
            <person name="Miyauchi S."/>
            <person name="Viragh M."/>
            <person name="Kuo A."/>
            <person name="Thoen E."/>
            <person name="Andreopoulos B."/>
            <person name="Lu D."/>
            <person name="Skrede I."/>
            <person name="Drula E."/>
            <person name="Henrissat B."/>
            <person name="Morin E."/>
            <person name="Kohler A."/>
            <person name="Barry K."/>
            <person name="LaButti K."/>
            <person name="Morin E."/>
            <person name="Salamov A."/>
            <person name="Lipzen A."/>
            <person name="Mereny Z."/>
            <person name="Hegedus B."/>
            <person name="Baldrian P."/>
            <person name="Stursova M."/>
            <person name="Weitz H."/>
            <person name="Taylor A."/>
            <person name="Grigoriev I.V."/>
            <person name="Nagy L.G."/>
            <person name="Martin F."/>
            <person name="Kauserud H."/>
        </authorList>
    </citation>
    <scope>NUCLEOTIDE SEQUENCE</scope>
    <source>
        <strain evidence="1">CBHHK200</strain>
    </source>
</reference>
<dbReference type="Proteomes" id="UP001218188">
    <property type="component" value="Unassembled WGS sequence"/>
</dbReference>
<comment type="caution">
    <text evidence="1">The sequence shown here is derived from an EMBL/GenBank/DDBJ whole genome shotgun (WGS) entry which is preliminary data.</text>
</comment>
<proteinExistence type="predicted"/>
<protein>
    <submittedName>
        <fullName evidence="1">Uncharacterized protein</fullName>
    </submittedName>
</protein>
<evidence type="ECO:0000313" key="1">
    <source>
        <dbReference type="EMBL" id="KAJ7019104.1"/>
    </source>
</evidence>
<evidence type="ECO:0000313" key="2">
    <source>
        <dbReference type="Proteomes" id="UP001218188"/>
    </source>
</evidence>